<evidence type="ECO:0000313" key="1">
    <source>
        <dbReference type="EMBL" id="VAX40449.1"/>
    </source>
</evidence>
<protein>
    <submittedName>
        <fullName evidence="1">Uncharacterized protein</fullName>
    </submittedName>
</protein>
<proteinExistence type="predicted"/>
<gene>
    <name evidence="1" type="ORF">MNBD_PLANCTO03-1740</name>
</gene>
<dbReference type="AlphaFoldDB" id="A0A3B1DDP2"/>
<reference evidence="1" key="1">
    <citation type="submission" date="2018-06" db="EMBL/GenBank/DDBJ databases">
        <authorList>
            <person name="Zhirakovskaya E."/>
        </authorList>
    </citation>
    <scope>NUCLEOTIDE SEQUENCE</scope>
</reference>
<accession>A0A3B1DDP2</accession>
<name>A0A3B1DDP2_9ZZZZ</name>
<dbReference type="EMBL" id="UOGK01000394">
    <property type="protein sequence ID" value="VAX40449.1"/>
    <property type="molecule type" value="Genomic_DNA"/>
</dbReference>
<sequence>MARPGAKAVKPPPSTLQYTRRDLLAGGCGVLGGLGLVVQI</sequence>
<organism evidence="1">
    <name type="scientific">hydrothermal vent metagenome</name>
    <dbReference type="NCBI Taxonomy" id="652676"/>
    <lineage>
        <taxon>unclassified sequences</taxon>
        <taxon>metagenomes</taxon>
        <taxon>ecological metagenomes</taxon>
    </lineage>
</organism>